<dbReference type="InterPro" id="IPR029028">
    <property type="entry name" value="Alpha/beta_knot_MTases"/>
</dbReference>
<dbReference type="CDD" id="cd18095">
    <property type="entry name" value="SpoU-like_rRNA-MTase"/>
    <property type="match status" value="1"/>
</dbReference>
<evidence type="ECO:0000256" key="3">
    <source>
        <dbReference type="ARBA" id="ARBA00022679"/>
    </source>
</evidence>
<dbReference type="GO" id="GO:0008173">
    <property type="term" value="F:RNA methyltransferase activity"/>
    <property type="evidence" value="ECO:0007669"/>
    <property type="project" value="InterPro"/>
</dbReference>
<dbReference type="PANTHER" id="PTHR43191:SF12">
    <property type="entry name" value="RRNA METHYLASE"/>
    <property type="match status" value="1"/>
</dbReference>
<dbReference type="Pfam" id="PF22435">
    <property type="entry name" value="MRM3-like_sub_bind"/>
    <property type="match status" value="1"/>
</dbReference>
<evidence type="ECO:0000259" key="4">
    <source>
        <dbReference type="SMART" id="SM00967"/>
    </source>
</evidence>
<dbReference type="GO" id="GO:0005737">
    <property type="term" value="C:cytoplasm"/>
    <property type="evidence" value="ECO:0007669"/>
    <property type="project" value="UniProtKB-ARBA"/>
</dbReference>
<evidence type="ECO:0000313" key="6">
    <source>
        <dbReference type="Proteomes" id="UP000253094"/>
    </source>
</evidence>
<keyword evidence="2 5" id="KW-0489">Methyltransferase</keyword>
<evidence type="ECO:0000256" key="1">
    <source>
        <dbReference type="ARBA" id="ARBA00007228"/>
    </source>
</evidence>
<dbReference type="AlphaFoldDB" id="A0A367FAM6"/>
<comment type="caution">
    <text evidence="5">The sequence shown here is derived from an EMBL/GenBank/DDBJ whole genome shotgun (WGS) entry which is preliminary data.</text>
</comment>
<dbReference type="InterPro" id="IPR013123">
    <property type="entry name" value="SpoU_subst-bd"/>
</dbReference>
<dbReference type="EMBL" id="QOIL01000016">
    <property type="protein sequence ID" value="RCG27404.1"/>
    <property type="molecule type" value="Genomic_DNA"/>
</dbReference>
<dbReference type="GO" id="GO:0032259">
    <property type="term" value="P:methylation"/>
    <property type="evidence" value="ECO:0007669"/>
    <property type="project" value="UniProtKB-KW"/>
</dbReference>
<keyword evidence="6" id="KW-1185">Reference proteome</keyword>
<proteinExistence type="inferred from homology"/>
<keyword evidence="3 5" id="KW-0808">Transferase</keyword>
<dbReference type="SUPFAM" id="SSF75217">
    <property type="entry name" value="alpha/beta knot"/>
    <property type="match status" value="1"/>
</dbReference>
<dbReference type="InterPro" id="IPR029064">
    <property type="entry name" value="Ribosomal_eL30-like_sf"/>
</dbReference>
<feature type="domain" description="RNA 2-O ribose methyltransferase substrate binding" evidence="4">
    <location>
        <begin position="32"/>
        <end position="101"/>
    </location>
</feature>
<dbReference type="Pfam" id="PF00588">
    <property type="entry name" value="SpoU_methylase"/>
    <property type="match status" value="1"/>
</dbReference>
<name>A0A367FAM6_9ACTN</name>
<reference evidence="5 6" key="1">
    <citation type="submission" date="2018-06" db="EMBL/GenBank/DDBJ databases">
        <title>Sphaerisporangium craniellae sp. nov., isolated from a marine sponge in the South China Sea.</title>
        <authorList>
            <person name="Li L."/>
        </authorList>
    </citation>
    <scope>NUCLEOTIDE SEQUENCE [LARGE SCALE GENOMIC DNA]</scope>
    <source>
        <strain evidence="5 6">CCTCC AA 208026</strain>
    </source>
</reference>
<dbReference type="PANTHER" id="PTHR43191">
    <property type="entry name" value="RRNA METHYLTRANSFERASE 3"/>
    <property type="match status" value="1"/>
</dbReference>
<dbReference type="InterPro" id="IPR001537">
    <property type="entry name" value="SpoU_MeTrfase"/>
</dbReference>
<comment type="similarity">
    <text evidence="1">Belongs to the class IV-like SAM-binding methyltransferase superfamily. RNA methyltransferase TrmH family.</text>
</comment>
<dbReference type="InterPro" id="IPR053888">
    <property type="entry name" value="MRM3-like_sub_bind"/>
</dbReference>
<protein>
    <submittedName>
        <fullName evidence="5">RNA methyltransferase</fullName>
    </submittedName>
</protein>
<dbReference type="InterPro" id="IPR051259">
    <property type="entry name" value="rRNA_Methyltransferase"/>
</dbReference>
<dbReference type="SUPFAM" id="SSF55315">
    <property type="entry name" value="L30e-like"/>
    <property type="match status" value="1"/>
</dbReference>
<dbReference type="SMART" id="SM00967">
    <property type="entry name" value="SpoU_sub_bind"/>
    <property type="match status" value="1"/>
</dbReference>
<dbReference type="Proteomes" id="UP000253094">
    <property type="component" value="Unassembled WGS sequence"/>
</dbReference>
<sequence length="319" mass="33371">MEDVGDPRLGDYVRLRDVELRKSLEGERGLFIAEGEKVIRRAVATGYPVRSVLTTRRWLPGLADVLGGARVYLVPDDVMAGIAGFAVHRGALASMARVELPTVKALLTGERAGGARDVAAGSGHAESVAGSDRTASVAGAGHVASVAGSGRTVFDGTPRRVLVLEDLVDHGNVGAIFRCAAALGVEAVILSPRCADPLYRRSVKVSMGAVFAVPYARMTNWHAGLDELRELGFRTLALTPDQTATPIDEAVMGARVALLLGSEGDGLSSRWLREADEPVSIPMSPQAMSLGVDSLNVVAAAAIACHGLMRSADLSRGQG</sequence>
<evidence type="ECO:0000256" key="2">
    <source>
        <dbReference type="ARBA" id="ARBA00022603"/>
    </source>
</evidence>
<organism evidence="5 6">
    <name type="scientific">Sphaerisporangium album</name>
    <dbReference type="NCBI Taxonomy" id="509200"/>
    <lineage>
        <taxon>Bacteria</taxon>
        <taxon>Bacillati</taxon>
        <taxon>Actinomycetota</taxon>
        <taxon>Actinomycetes</taxon>
        <taxon>Streptosporangiales</taxon>
        <taxon>Streptosporangiaceae</taxon>
        <taxon>Sphaerisporangium</taxon>
    </lineage>
</organism>
<dbReference type="InterPro" id="IPR029026">
    <property type="entry name" value="tRNA_m1G_MTases_N"/>
</dbReference>
<evidence type="ECO:0000313" key="5">
    <source>
        <dbReference type="EMBL" id="RCG27404.1"/>
    </source>
</evidence>
<dbReference type="GO" id="GO:0006396">
    <property type="term" value="P:RNA processing"/>
    <property type="evidence" value="ECO:0007669"/>
    <property type="project" value="InterPro"/>
</dbReference>
<dbReference type="OrthoDB" id="3190829at2"/>
<accession>A0A367FAM6</accession>
<dbReference type="Gene3D" id="3.40.1280.10">
    <property type="match status" value="1"/>
</dbReference>
<gene>
    <name evidence="5" type="ORF">DQ384_27060</name>
</gene>
<dbReference type="GO" id="GO:0003723">
    <property type="term" value="F:RNA binding"/>
    <property type="evidence" value="ECO:0007669"/>
    <property type="project" value="InterPro"/>
</dbReference>
<dbReference type="Gene3D" id="3.30.1330.30">
    <property type="match status" value="1"/>
</dbReference>